<proteinExistence type="predicted"/>
<dbReference type="EMBL" id="LAZR01048153">
    <property type="protein sequence ID" value="KKK92574.1"/>
    <property type="molecule type" value="Genomic_DNA"/>
</dbReference>
<gene>
    <name evidence="1" type="ORF">LCGC14_2701560</name>
</gene>
<reference evidence="1" key="1">
    <citation type="journal article" date="2015" name="Nature">
        <title>Complex archaea that bridge the gap between prokaryotes and eukaryotes.</title>
        <authorList>
            <person name="Spang A."/>
            <person name="Saw J.H."/>
            <person name="Jorgensen S.L."/>
            <person name="Zaremba-Niedzwiedzka K."/>
            <person name="Martijn J."/>
            <person name="Lind A.E."/>
            <person name="van Eijk R."/>
            <person name="Schleper C."/>
            <person name="Guy L."/>
            <person name="Ettema T.J."/>
        </authorList>
    </citation>
    <scope>NUCLEOTIDE SEQUENCE</scope>
</reference>
<organism evidence="1">
    <name type="scientific">marine sediment metagenome</name>
    <dbReference type="NCBI Taxonomy" id="412755"/>
    <lineage>
        <taxon>unclassified sequences</taxon>
        <taxon>metagenomes</taxon>
        <taxon>ecological metagenomes</taxon>
    </lineage>
</organism>
<accession>A0A0F9BPW1</accession>
<sequence length="129" mass="14556">MTTNRTLGHCYHEAFEYVCENGGTLVHGSKTVMGNGRRRSILHAWVLIAGGALYDPDKMGFTAAMICSYSPSRPEHDYATVNYRYRERYRYLREEALAWSDKTGSAGPWEGTYWRVDGAGAVVRRGPQT</sequence>
<comment type="caution">
    <text evidence="1">The sequence shown here is derived from an EMBL/GenBank/DDBJ whole genome shotgun (WGS) entry which is preliminary data.</text>
</comment>
<evidence type="ECO:0000313" key="1">
    <source>
        <dbReference type="EMBL" id="KKK92574.1"/>
    </source>
</evidence>
<dbReference type="AlphaFoldDB" id="A0A0F9BPW1"/>
<name>A0A0F9BPW1_9ZZZZ</name>
<protein>
    <submittedName>
        <fullName evidence="1">Uncharacterized protein</fullName>
    </submittedName>
</protein>